<sequence>MDLLLTVCYILGGISLLAVVLYLCGFKEKIIQSTITTAVGEADQYYYLPHARISLKATATIVLEKSADSRMIVNHRLAEIRIEPSVEITPDPDCRVLITYHGNWFTSDEIQVATSGTGLLENAKAVSEDRLPHIIAQATTAATELQENMKNASVPFERVLSEPTVIEIIQETRSFTVSSSDLRATSIDRKWRIPLAGLHEGGDPVVDASFTLENPSPIRHRSNDGTRYDGLLTRPLIEHTVTLKKEGLEDTSLTFLVPDTGSLIKIPVRRSSFVKRQHAPRFTTGLLVDNVITKPSEFEGMISIPINILKAIISIPAQLLQFRITRVQQETEYENVRLELARAREEAAAKQPEKERERIREEIESLKTSLAQQPKVFSDAYRQQPIPQLGKLPPLPEENLENIHENKIISSEPSVEKITASLPLIESARDWSMANEIWDDYDNYKLKTCVPASAAYLLASWTSNANPPAQILHRQIVKSALKAVAPGNDIRKGCRVVDFLIYWKKTGMNGERIDSFRSLKKKDAELLRHAIYWFGGCIVGLQLPESMKTSDKWIYDDSLSQQLLSGHAVCAIGYARDRFKVISFGKVIEMDARFYEAFNDETYMVLSQARWVSQDMKRAPTTPPLSYEQLEIICQGLYLDRTYSI</sequence>
<proteinExistence type="predicted"/>
<accession>A0ABP8G7L4</accession>
<comment type="caution">
    <text evidence="1">The sequence shown here is derived from an EMBL/GenBank/DDBJ whole genome shotgun (WGS) entry which is preliminary data.</text>
</comment>
<gene>
    <name evidence="1" type="ORF">GCM10023184_03000</name>
</gene>
<name>A0ABP8G7L4_9BACT</name>
<dbReference type="EMBL" id="BAABGY010000001">
    <property type="protein sequence ID" value="GAA4318650.1"/>
    <property type="molecule type" value="Genomic_DNA"/>
</dbReference>
<evidence type="ECO:0000313" key="1">
    <source>
        <dbReference type="EMBL" id="GAA4318650.1"/>
    </source>
</evidence>
<dbReference type="Proteomes" id="UP001501725">
    <property type="component" value="Unassembled WGS sequence"/>
</dbReference>
<dbReference type="SUPFAM" id="SSF54001">
    <property type="entry name" value="Cysteine proteinases"/>
    <property type="match status" value="1"/>
</dbReference>
<keyword evidence="2" id="KW-1185">Reference proteome</keyword>
<dbReference type="InterPro" id="IPR038765">
    <property type="entry name" value="Papain-like_cys_pep_sf"/>
</dbReference>
<evidence type="ECO:0000313" key="2">
    <source>
        <dbReference type="Proteomes" id="UP001501725"/>
    </source>
</evidence>
<reference evidence="2" key="1">
    <citation type="journal article" date="2019" name="Int. J. Syst. Evol. Microbiol.">
        <title>The Global Catalogue of Microorganisms (GCM) 10K type strain sequencing project: providing services to taxonomists for standard genome sequencing and annotation.</title>
        <authorList>
            <consortium name="The Broad Institute Genomics Platform"/>
            <consortium name="The Broad Institute Genome Sequencing Center for Infectious Disease"/>
            <person name="Wu L."/>
            <person name="Ma J."/>
        </authorList>
    </citation>
    <scope>NUCLEOTIDE SEQUENCE [LARGE SCALE GENOMIC DNA]</scope>
    <source>
        <strain evidence="2">JCM 17919</strain>
    </source>
</reference>
<organism evidence="1 2">
    <name type="scientific">Flaviaesturariibacter amylovorans</name>
    <dbReference type="NCBI Taxonomy" id="1084520"/>
    <lineage>
        <taxon>Bacteria</taxon>
        <taxon>Pseudomonadati</taxon>
        <taxon>Bacteroidota</taxon>
        <taxon>Chitinophagia</taxon>
        <taxon>Chitinophagales</taxon>
        <taxon>Chitinophagaceae</taxon>
        <taxon>Flaviaestuariibacter</taxon>
    </lineage>
</organism>
<dbReference type="RefSeq" id="WP_345252823.1">
    <property type="nucleotide sequence ID" value="NZ_BAABGY010000001.1"/>
</dbReference>
<protein>
    <submittedName>
        <fullName evidence="1">Uncharacterized protein</fullName>
    </submittedName>
</protein>